<comment type="caution">
    <text evidence="3">The sequence shown here is derived from an EMBL/GenBank/DDBJ whole genome shotgun (WGS) entry which is preliminary data.</text>
</comment>
<feature type="compositionally biased region" description="Low complexity" evidence="1">
    <location>
        <begin position="333"/>
        <end position="348"/>
    </location>
</feature>
<feature type="compositionally biased region" description="Polar residues" evidence="1">
    <location>
        <begin position="873"/>
        <end position="883"/>
    </location>
</feature>
<feature type="compositionally biased region" description="Polar residues" evidence="1">
    <location>
        <begin position="891"/>
        <end position="906"/>
    </location>
</feature>
<dbReference type="AlphaFoldDB" id="A0AAI8YQI4"/>
<feature type="region of interest" description="Disordered" evidence="1">
    <location>
        <begin position="170"/>
        <end position="194"/>
    </location>
</feature>
<evidence type="ECO:0000256" key="1">
    <source>
        <dbReference type="SAM" id="MobiDB-lite"/>
    </source>
</evidence>
<evidence type="ECO:0000313" key="4">
    <source>
        <dbReference type="Proteomes" id="UP001295740"/>
    </source>
</evidence>
<feature type="compositionally biased region" description="Low complexity" evidence="1">
    <location>
        <begin position="37"/>
        <end position="51"/>
    </location>
</feature>
<name>A0AAI8YQI4_9PEZI</name>
<protein>
    <submittedName>
        <fullName evidence="3">Uu.00g016240.m01.CDS01</fullName>
    </submittedName>
</protein>
<sequence length="1033" mass="114427">MESKKTFATAESTSVVAAFFDMDPQQPGRRTTASPAGSHSIGGRSHSSLRSQSQPRASTSCVSRDASGGDCAHQRFIVWAAVKRNRSLRMAASERLSCPLLRCGERFHDHEKMLRHLAKCQHLTTGEYVCYECMKVERFNDSKCSCCLGHPTKRRRIVNIAKNFFSNIGSKSRRHGSSVASQTDHRLPPPSYDSLVVDTHHQYEQQELWRSQQQRRQWDQQWEEQEHQQPQLELNGTELLELDSTPLSPPAQLDAINYDTPHGNSSNASQVPPPPLLVQSTEVFTGKQTPSHIHDAMPPPKPGPSNSGGSRPSLALITSMDHFRSVPRPKYLSPRSSLRSMRSSHGVSPITPWSANSVSTGEWTMNSSIDTGMTSPATPFSAGGYPMEQQSELSYANAKDMSACPEDSCHYTLGNVSELPGDDPLSLAVPRGLSDPLFFSFDPKDNYSWMSSVDTEISLGTSVNMMFTNDDARPVDLPSEFLVSPVSASDTKTLVGSAWEAVQEHISSSMSKLTQLQGNPLADRLQTQLPQTVALGGLSSLKRILNGNDPTDPLDYLNFVHLMYAFSLVIHEDHLITRYNKFYDQALAYKGFFSPAYVDMYTQIAITLWQPSAEQQPRQPAGVPLSRSSSLKGKEPECRKDPRTAVGSDPLVVTGQNFLDDIENSVIASDTQRSMEVLTSELWSAHVTEMQPDTSRNNPFAITSNYIIQVLSQNFHDSQSLLPRLRVIGQRVHAGYIATVRKLELEVLQAGKDSLASSDLFDEFIPQVRGLCDPIYSQQGFSPRKKYHALGISLVETLLRSITRESYPTPEQTSASQMNLPDPFDEFLRGLDKTFDPDDEFLMPMDTGASVHEPMNPGNQSDFDPTVDPTALQRLTSTDTSKPLTIRASRPETSTEPFAGSIVSSPDRQRATTAPSPSISTTSAWAEGARGDDAGPSSSSASGSKIEANDCCELCGYRPKGDPQWFKGSMAKHKKMQHSTNPPVIYRCPYPGCNSQYKNRQDNLRQHQIEKNHFVGDEATRRPSKRKKVSQDQ</sequence>
<feature type="compositionally biased region" description="Low complexity" evidence="1">
    <location>
        <begin position="911"/>
        <end position="943"/>
    </location>
</feature>
<feature type="region of interest" description="Disordered" evidence="1">
    <location>
        <begin position="326"/>
        <end position="348"/>
    </location>
</feature>
<evidence type="ECO:0000313" key="3">
    <source>
        <dbReference type="EMBL" id="CAJ2513505.1"/>
    </source>
</evidence>
<feature type="region of interest" description="Disordered" evidence="1">
    <location>
        <begin position="841"/>
        <end position="943"/>
    </location>
</feature>
<dbReference type="InterPro" id="IPR013087">
    <property type="entry name" value="Znf_C2H2_type"/>
</dbReference>
<feature type="region of interest" description="Disordered" evidence="1">
    <location>
        <begin position="1010"/>
        <end position="1033"/>
    </location>
</feature>
<feature type="region of interest" description="Disordered" evidence="1">
    <location>
        <begin position="288"/>
        <end position="314"/>
    </location>
</feature>
<evidence type="ECO:0000259" key="2">
    <source>
        <dbReference type="PROSITE" id="PS00028"/>
    </source>
</evidence>
<feature type="region of interest" description="Disordered" evidence="1">
    <location>
        <begin position="616"/>
        <end position="646"/>
    </location>
</feature>
<feature type="compositionally biased region" description="Basic and acidic residues" evidence="1">
    <location>
        <begin position="1010"/>
        <end position="1021"/>
    </location>
</feature>
<feature type="compositionally biased region" description="Low complexity" evidence="1">
    <location>
        <begin position="304"/>
        <end position="313"/>
    </location>
</feature>
<feature type="region of interest" description="Disordered" evidence="1">
    <location>
        <begin position="242"/>
        <end position="274"/>
    </location>
</feature>
<gene>
    <name evidence="3" type="ORF">KHLLAP_LOCUS13973</name>
</gene>
<reference evidence="3" key="1">
    <citation type="submission" date="2023-10" db="EMBL/GenBank/DDBJ databases">
        <authorList>
            <person name="Hackl T."/>
        </authorList>
    </citation>
    <scope>NUCLEOTIDE SEQUENCE</scope>
</reference>
<dbReference type="PROSITE" id="PS00028">
    <property type="entry name" value="ZINC_FINGER_C2H2_1"/>
    <property type="match status" value="1"/>
</dbReference>
<dbReference type="Proteomes" id="UP001295740">
    <property type="component" value="Unassembled WGS sequence"/>
</dbReference>
<proteinExistence type="predicted"/>
<dbReference type="SMART" id="SM00355">
    <property type="entry name" value="ZnF_C2H2"/>
    <property type="match status" value="2"/>
</dbReference>
<dbReference type="EMBL" id="CAUWAG010000020">
    <property type="protein sequence ID" value="CAJ2513505.1"/>
    <property type="molecule type" value="Genomic_DNA"/>
</dbReference>
<organism evidence="3 4">
    <name type="scientific">Anthostomella pinea</name>
    <dbReference type="NCBI Taxonomy" id="933095"/>
    <lineage>
        <taxon>Eukaryota</taxon>
        <taxon>Fungi</taxon>
        <taxon>Dikarya</taxon>
        <taxon>Ascomycota</taxon>
        <taxon>Pezizomycotina</taxon>
        <taxon>Sordariomycetes</taxon>
        <taxon>Xylariomycetidae</taxon>
        <taxon>Xylariales</taxon>
        <taxon>Xylariaceae</taxon>
        <taxon>Anthostomella</taxon>
    </lineage>
</organism>
<accession>A0AAI8YQI4</accession>
<feature type="compositionally biased region" description="Basic and acidic residues" evidence="1">
    <location>
        <begin position="632"/>
        <end position="643"/>
    </location>
</feature>
<feature type="region of interest" description="Disordered" evidence="1">
    <location>
        <begin position="18"/>
        <end position="68"/>
    </location>
</feature>
<keyword evidence="4" id="KW-1185">Reference proteome</keyword>
<feature type="compositionally biased region" description="Basic residues" evidence="1">
    <location>
        <begin position="1022"/>
        <end position="1033"/>
    </location>
</feature>
<feature type="compositionally biased region" description="Polar residues" evidence="1">
    <location>
        <begin position="52"/>
        <end position="62"/>
    </location>
</feature>
<feature type="domain" description="C2H2-type" evidence="2">
    <location>
        <begin position="98"/>
        <end position="122"/>
    </location>
</feature>